<dbReference type="GO" id="GO:0016740">
    <property type="term" value="F:transferase activity"/>
    <property type="evidence" value="ECO:0007669"/>
    <property type="project" value="UniProtKB-KW"/>
</dbReference>
<organism evidence="2 3">
    <name type="scientific">Methanospirillum purgamenti</name>
    <dbReference type="NCBI Taxonomy" id="2834276"/>
    <lineage>
        <taxon>Archaea</taxon>
        <taxon>Methanobacteriati</taxon>
        <taxon>Methanobacteriota</taxon>
        <taxon>Stenosarchaea group</taxon>
        <taxon>Methanomicrobia</taxon>
        <taxon>Methanomicrobiales</taxon>
        <taxon>Methanospirillaceae</taxon>
        <taxon>Methanospirillum</taxon>
    </lineage>
</organism>
<protein>
    <submittedName>
        <fullName evidence="2">Nucleotidyltransferase domain-containing protein</fullName>
    </submittedName>
</protein>
<reference evidence="2 3" key="1">
    <citation type="submission" date="2021-05" db="EMBL/GenBank/DDBJ databases">
        <title>A novel Methanospirillum isolate from a pyrite-forming mixed culture.</title>
        <authorList>
            <person name="Bunk B."/>
            <person name="Sproer C."/>
            <person name="Spring S."/>
            <person name="Pester M."/>
        </authorList>
    </citation>
    <scope>NUCLEOTIDE SEQUENCE [LARGE SCALE GENOMIC DNA]</scope>
    <source>
        <strain evidence="2 3">J.3.6.1-F.2.7.3</strain>
    </source>
</reference>
<keyword evidence="3" id="KW-1185">Reference proteome</keyword>
<dbReference type="SUPFAM" id="SSF81301">
    <property type="entry name" value="Nucleotidyltransferase"/>
    <property type="match status" value="1"/>
</dbReference>
<dbReference type="InterPro" id="IPR043519">
    <property type="entry name" value="NT_sf"/>
</dbReference>
<evidence type="ECO:0000313" key="2">
    <source>
        <dbReference type="EMBL" id="QVV89168.1"/>
    </source>
</evidence>
<dbReference type="CDD" id="cd05403">
    <property type="entry name" value="NT_KNTase_like"/>
    <property type="match status" value="1"/>
</dbReference>
<dbReference type="KEGG" id="mrtj:KHC33_01120"/>
<name>A0A8E7B150_9EURY</name>
<dbReference type="PANTHER" id="PTHR43449:SF1">
    <property type="entry name" value="POLYMERASE BETA NUCLEOTIDYLTRANSFERASE DOMAIN-CONTAINING PROTEIN"/>
    <property type="match status" value="1"/>
</dbReference>
<feature type="domain" description="Polymerase beta nucleotidyltransferase" evidence="1">
    <location>
        <begin position="23"/>
        <end position="86"/>
    </location>
</feature>
<dbReference type="EMBL" id="CP075546">
    <property type="protein sequence ID" value="QVV89168.1"/>
    <property type="molecule type" value="Genomic_DNA"/>
</dbReference>
<keyword evidence="2" id="KW-0808">Transferase</keyword>
<sequence>MDLETVQEVISFFMEKLEQSGITIDAIILFGSYARNHQTMFSDIDLAVISRQFAGVNILDRVPMICKYEWATVERFHIPLDVILLTSEEYEQENSIRMSFIRQGIPVSALA</sequence>
<evidence type="ECO:0000259" key="1">
    <source>
        <dbReference type="Pfam" id="PF18765"/>
    </source>
</evidence>
<dbReference type="AlphaFoldDB" id="A0A8E7B150"/>
<dbReference type="RefSeq" id="WP_214419968.1">
    <property type="nucleotide sequence ID" value="NZ_CP075546.1"/>
</dbReference>
<dbReference type="PANTHER" id="PTHR43449">
    <property type="entry name" value="NUCLEOTIDYLTRANSFERASE"/>
    <property type="match status" value="1"/>
</dbReference>
<proteinExistence type="predicted"/>
<evidence type="ECO:0000313" key="3">
    <source>
        <dbReference type="Proteomes" id="UP000680656"/>
    </source>
</evidence>
<dbReference type="GeneID" id="65095742"/>
<gene>
    <name evidence="2" type="ORF">KHC33_01120</name>
</gene>
<dbReference type="Proteomes" id="UP000680656">
    <property type="component" value="Chromosome"/>
</dbReference>
<accession>A0A8E7B150</accession>
<dbReference type="Pfam" id="PF18765">
    <property type="entry name" value="Polbeta"/>
    <property type="match status" value="1"/>
</dbReference>
<dbReference type="Gene3D" id="3.30.460.10">
    <property type="entry name" value="Beta Polymerase, domain 2"/>
    <property type="match status" value="1"/>
</dbReference>
<dbReference type="InterPro" id="IPR041633">
    <property type="entry name" value="Polbeta"/>
</dbReference>